<dbReference type="Gene3D" id="3.40.50.12780">
    <property type="entry name" value="N-terminal domain of ligase-like"/>
    <property type="match status" value="1"/>
</dbReference>
<dbReference type="AlphaFoldDB" id="A0A5C4JHA4"/>
<dbReference type="PANTHER" id="PTHR43201">
    <property type="entry name" value="ACYL-COA SYNTHETASE"/>
    <property type="match status" value="1"/>
</dbReference>
<evidence type="ECO:0000256" key="2">
    <source>
        <dbReference type="ARBA" id="ARBA00022598"/>
    </source>
</evidence>
<dbReference type="InterPro" id="IPR000873">
    <property type="entry name" value="AMP-dep_synth/lig_dom"/>
</dbReference>
<dbReference type="InterPro" id="IPR020459">
    <property type="entry name" value="AMP-binding"/>
</dbReference>
<evidence type="ECO:0000313" key="5">
    <source>
        <dbReference type="EMBL" id="TMR05700.1"/>
    </source>
</evidence>
<dbReference type="GO" id="GO:0006631">
    <property type="term" value="P:fatty acid metabolic process"/>
    <property type="evidence" value="ECO:0007669"/>
    <property type="project" value="TreeGrafter"/>
</dbReference>
<dbReference type="GO" id="GO:0031956">
    <property type="term" value="F:medium-chain fatty acid-CoA ligase activity"/>
    <property type="evidence" value="ECO:0007669"/>
    <property type="project" value="TreeGrafter"/>
</dbReference>
<dbReference type="InterPro" id="IPR042099">
    <property type="entry name" value="ANL_N_sf"/>
</dbReference>
<evidence type="ECO:0000259" key="4">
    <source>
        <dbReference type="Pfam" id="PF13193"/>
    </source>
</evidence>
<dbReference type="PANTHER" id="PTHR43201:SF5">
    <property type="entry name" value="MEDIUM-CHAIN ACYL-COA LIGASE ACSF2, MITOCHONDRIAL"/>
    <property type="match status" value="1"/>
</dbReference>
<evidence type="ECO:0000313" key="6">
    <source>
        <dbReference type="Proteomes" id="UP000309174"/>
    </source>
</evidence>
<dbReference type="InterPro" id="IPR025110">
    <property type="entry name" value="AMP-bd_C"/>
</dbReference>
<keyword evidence="2" id="KW-0436">Ligase</keyword>
<evidence type="ECO:0000256" key="1">
    <source>
        <dbReference type="ARBA" id="ARBA00006432"/>
    </source>
</evidence>
<accession>A0A5C4JHA4</accession>
<dbReference type="Pfam" id="PF13193">
    <property type="entry name" value="AMP-binding_C"/>
    <property type="match status" value="1"/>
</dbReference>
<reference evidence="5 6" key="1">
    <citation type="submission" date="2019-05" db="EMBL/GenBank/DDBJ databases">
        <title>Draft genome sequence of Actinomadura sp. 14C53.</title>
        <authorList>
            <person name="Saricaoglu S."/>
            <person name="Isik K."/>
        </authorList>
    </citation>
    <scope>NUCLEOTIDE SEQUENCE [LARGE SCALE GENOMIC DNA]</scope>
    <source>
        <strain evidence="5 6">14C53</strain>
    </source>
</reference>
<dbReference type="OrthoDB" id="9803968at2"/>
<dbReference type="Pfam" id="PF00501">
    <property type="entry name" value="AMP-binding"/>
    <property type="match status" value="1"/>
</dbReference>
<protein>
    <submittedName>
        <fullName evidence="5">AMP-dependent synthetase</fullName>
    </submittedName>
</protein>
<gene>
    <name evidence="5" type="ORF">ETD83_05525</name>
</gene>
<sequence length="493" mass="52622">MHAALIPDRRELEDPRGRCVDGAGLRLDNAQFAERVRAASARLAGLGVGRGTVVAVILPNRVEFAVALFAAWRLGAVVTPLNPALTADECAYQLADSGTVLAVADAERADRIRAAVPVVLDPADLDGGPGSAPEPVADLDDLALLVYTSGTTGRPKGVMLGHDNIAAMVRIWIDWLTVTTADRCLLILPLFHVNGIMVSLVGPLAAGASVVIGDRFAAERFWSQVERERPTYFSAVPTILTALCELPDATTPDTSSLRFVACGAAPATAALLRAFEERYLAPVIEGYGLTECTLAATINPLGDGRKAGTVGRPLDGVEVSVLDARGAILPAGGRGEVAIRGATVMRGYLGLDEETRRTLDGGWLHTGDVGYFDGDGYLVLADRLKDLIIWGGENISPKEVENVLRAHPAVLEAVVVGRPHFRYGEEPVAFVVLRGGAHCGPEELLAHCGERLARFKVPREIRIERRLPTNAVGKLVKGPLRERMRSESRTPSQ</sequence>
<proteinExistence type="inferred from homology"/>
<dbReference type="Proteomes" id="UP000309174">
    <property type="component" value="Unassembled WGS sequence"/>
</dbReference>
<feature type="domain" description="AMP-dependent synthetase/ligase" evidence="3">
    <location>
        <begin position="22"/>
        <end position="349"/>
    </location>
</feature>
<feature type="domain" description="AMP-binding enzyme C-terminal" evidence="4">
    <location>
        <begin position="399"/>
        <end position="474"/>
    </location>
</feature>
<name>A0A5C4JHA4_9ACTN</name>
<dbReference type="InterPro" id="IPR020845">
    <property type="entry name" value="AMP-binding_CS"/>
</dbReference>
<dbReference type="SUPFAM" id="SSF56801">
    <property type="entry name" value="Acetyl-CoA synthetase-like"/>
    <property type="match status" value="1"/>
</dbReference>
<dbReference type="InterPro" id="IPR045851">
    <property type="entry name" value="AMP-bd_C_sf"/>
</dbReference>
<dbReference type="PROSITE" id="PS00455">
    <property type="entry name" value="AMP_BINDING"/>
    <property type="match status" value="1"/>
</dbReference>
<dbReference type="Gene3D" id="3.30.300.30">
    <property type="match status" value="1"/>
</dbReference>
<organism evidence="5 6">
    <name type="scientific">Actinomadura soli</name>
    <dbReference type="NCBI Taxonomy" id="2508997"/>
    <lineage>
        <taxon>Bacteria</taxon>
        <taxon>Bacillati</taxon>
        <taxon>Actinomycetota</taxon>
        <taxon>Actinomycetes</taxon>
        <taxon>Streptosporangiales</taxon>
        <taxon>Thermomonosporaceae</taxon>
        <taxon>Actinomadura</taxon>
    </lineage>
</organism>
<dbReference type="PRINTS" id="PR00154">
    <property type="entry name" value="AMPBINDING"/>
</dbReference>
<dbReference type="RefSeq" id="WP_138643953.1">
    <property type="nucleotide sequence ID" value="NZ_VCKW01000018.1"/>
</dbReference>
<comment type="caution">
    <text evidence="5">The sequence shown here is derived from an EMBL/GenBank/DDBJ whole genome shotgun (WGS) entry which is preliminary data.</text>
</comment>
<comment type="similarity">
    <text evidence="1">Belongs to the ATP-dependent AMP-binding enzyme family.</text>
</comment>
<keyword evidence="6" id="KW-1185">Reference proteome</keyword>
<dbReference type="EMBL" id="VCKW01000018">
    <property type="protein sequence ID" value="TMR05700.1"/>
    <property type="molecule type" value="Genomic_DNA"/>
</dbReference>
<evidence type="ECO:0000259" key="3">
    <source>
        <dbReference type="Pfam" id="PF00501"/>
    </source>
</evidence>